<proteinExistence type="predicted"/>
<protein>
    <recommendedName>
        <fullName evidence="5">LppX_LprAFG lipoprotein</fullName>
    </recommendedName>
</protein>
<comment type="caution">
    <text evidence="3">The sequence shown here is derived from an EMBL/GenBank/DDBJ whole genome shotgun (WGS) entry which is preliminary data.</text>
</comment>
<evidence type="ECO:0000313" key="3">
    <source>
        <dbReference type="EMBL" id="TCC11477.1"/>
    </source>
</evidence>
<feature type="compositionally biased region" description="Low complexity" evidence="1">
    <location>
        <begin position="39"/>
        <end position="52"/>
    </location>
</feature>
<evidence type="ECO:0000313" key="4">
    <source>
        <dbReference type="Proteomes" id="UP000292346"/>
    </source>
</evidence>
<dbReference type="Gene3D" id="2.50.20.20">
    <property type="match status" value="1"/>
</dbReference>
<evidence type="ECO:0008006" key="5">
    <source>
        <dbReference type="Google" id="ProtNLM"/>
    </source>
</evidence>
<evidence type="ECO:0000256" key="1">
    <source>
        <dbReference type="SAM" id="MobiDB-lite"/>
    </source>
</evidence>
<organism evidence="3 4">
    <name type="scientific">Kribbella soli</name>
    <dbReference type="NCBI Taxonomy" id="1124743"/>
    <lineage>
        <taxon>Bacteria</taxon>
        <taxon>Bacillati</taxon>
        <taxon>Actinomycetota</taxon>
        <taxon>Actinomycetes</taxon>
        <taxon>Propionibacteriales</taxon>
        <taxon>Kribbellaceae</taxon>
        <taxon>Kribbella</taxon>
    </lineage>
</organism>
<sequence>MKFRAVVATAAAVPLALGLAACGGEPKATGYKPTTPAETPAASQPVATTTVAPPKPAPVAHLNRATFVSAMTSAVSKQKTWHTVGTITANGSTVMTMDGYQTTNPVAMSMEMAGAAFQGKTAKVILIKNTGYVSIPGVTPAGKYKKFTTGLNDQLSELVEGGDPTKIYKSFDKSMVDLKFVRTETIGGQQLDRYAVTVNAAKALAAQGKKVPAGMPKTLTYSMWLDKAHLVRRMTFDLSGVSMVMNMTDYNKPVNITAPPASKIVK</sequence>
<accession>A0A4R0HJC3</accession>
<keyword evidence="2" id="KW-0732">Signal</keyword>
<evidence type="ECO:0000256" key="2">
    <source>
        <dbReference type="SAM" id="SignalP"/>
    </source>
</evidence>
<dbReference type="InterPro" id="IPR029046">
    <property type="entry name" value="LolA/LolB/LppX"/>
</dbReference>
<feature type="chain" id="PRO_5039085221" description="LppX_LprAFG lipoprotein" evidence="2">
    <location>
        <begin position="24"/>
        <end position="266"/>
    </location>
</feature>
<feature type="region of interest" description="Disordered" evidence="1">
    <location>
        <begin position="31"/>
        <end position="55"/>
    </location>
</feature>
<dbReference type="SUPFAM" id="SSF89392">
    <property type="entry name" value="Prokaryotic lipoproteins and lipoprotein localization factors"/>
    <property type="match status" value="1"/>
</dbReference>
<dbReference type="Proteomes" id="UP000292346">
    <property type="component" value="Unassembled WGS sequence"/>
</dbReference>
<reference evidence="3 4" key="1">
    <citation type="submission" date="2019-02" db="EMBL/GenBank/DDBJ databases">
        <title>Kribbella capetownensis sp. nov. and Kribbella speibonae sp. nov., isolated from soil.</title>
        <authorList>
            <person name="Curtis S.M."/>
            <person name="Norton I."/>
            <person name="Everest G.J."/>
            <person name="Meyers P.R."/>
        </authorList>
    </citation>
    <scope>NUCLEOTIDE SEQUENCE [LARGE SCALE GENOMIC DNA]</scope>
    <source>
        <strain evidence="3 4">KCTC 29219</strain>
    </source>
</reference>
<dbReference type="OrthoDB" id="3781094at2"/>
<dbReference type="EMBL" id="SJJZ01000001">
    <property type="protein sequence ID" value="TCC11477.1"/>
    <property type="molecule type" value="Genomic_DNA"/>
</dbReference>
<dbReference type="PROSITE" id="PS51257">
    <property type="entry name" value="PROKAR_LIPOPROTEIN"/>
    <property type="match status" value="1"/>
</dbReference>
<gene>
    <name evidence="3" type="ORF">E0H45_09440</name>
</gene>
<name>A0A4R0HJC3_9ACTN</name>
<keyword evidence="4" id="KW-1185">Reference proteome</keyword>
<dbReference type="RefSeq" id="WP_131336152.1">
    <property type="nucleotide sequence ID" value="NZ_SJJZ01000001.1"/>
</dbReference>
<feature type="signal peptide" evidence="2">
    <location>
        <begin position="1"/>
        <end position="23"/>
    </location>
</feature>
<dbReference type="AlphaFoldDB" id="A0A4R0HJC3"/>